<sequence length="420" mass="46061">MPLKILGLNHNTAPVEIREQVVYAESEAGRALRALLTLDGVDEAMVMSTCNRTEFYLEADDHGLAQAGEWLRKDQNMDPATAASLFTLDGDEAIVHLFRVACGLESMILGEPQILGQLKDAYRLAEKNSAIGKSLGRVFRHTFSVAKKVRTDTRIGASPVSVAYAAVNLANQFFSGFSQHTALVIGAGQTIRLVAQHLHSKGIGRLFVANRNISRAKDLASEFSGFALPLSELEGTLPEADILISSTASPDPIVTVKDMQAAIRARKRRPVFAVDIAVPRDLEPEIGDLDDVYLYSVDDLDKVIVEGQGNRAAAAQDAERILQDETRRYLEIERGMRIAPLITALREQGDALRQDVLAQARRRLRQGADSQEVVEYATAALMKKMLHAPSVRLREAGEDADDAFIATARTLFDLNNNDED</sequence>
<evidence type="ECO:0000256" key="11">
    <source>
        <dbReference type="PIRSR" id="PIRSR000445-2"/>
    </source>
</evidence>
<dbReference type="Pfam" id="PF01488">
    <property type="entry name" value="Shikimate_DH"/>
    <property type="match status" value="1"/>
</dbReference>
<accession>A0A193LHI7</accession>
<evidence type="ECO:0000256" key="5">
    <source>
        <dbReference type="ARBA" id="ARBA00023002"/>
    </source>
</evidence>
<dbReference type="KEGG" id="woc:BA177_12530"/>
<name>A0A193LHI7_9GAMM</name>
<dbReference type="RefSeq" id="WP_068616697.1">
    <property type="nucleotide sequence ID" value="NZ_CP016268.1"/>
</dbReference>
<evidence type="ECO:0000259" key="15">
    <source>
        <dbReference type="Pfam" id="PF00745"/>
    </source>
</evidence>
<comment type="domain">
    <text evidence="9">Possesses an unusual extended V-shaped dimeric structure with each monomer consisting of three distinct domains arranged along a curved 'spinal' alpha-helix. The N-terminal catalytic domain specifically recognizes the glutamate moiety of the substrate. The second domain is the NADPH-binding domain, and the third C-terminal domain is responsible for dimerization.</text>
</comment>
<dbReference type="SUPFAM" id="SSF69742">
    <property type="entry name" value="Glutamyl tRNA-reductase catalytic, N-terminal domain"/>
    <property type="match status" value="1"/>
</dbReference>
<dbReference type="InterPro" id="IPR006151">
    <property type="entry name" value="Shikm_DH/Glu-tRNA_Rdtase"/>
</dbReference>
<keyword evidence="19" id="KW-1185">Reference proteome</keyword>
<dbReference type="OrthoDB" id="110209at2"/>
<evidence type="ECO:0000313" key="19">
    <source>
        <dbReference type="Proteomes" id="UP000092695"/>
    </source>
</evidence>
<dbReference type="PANTHER" id="PTHR43013">
    <property type="entry name" value="GLUTAMYL-TRNA REDUCTASE"/>
    <property type="match status" value="1"/>
</dbReference>
<feature type="binding site" evidence="9 11">
    <location>
        <begin position="111"/>
        <end position="113"/>
    </location>
    <ligand>
        <name>substrate</name>
    </ligand>
</feature>
<comment type="pathway">
    <text evidence="1 9 14">Porphyrin-containing compound metabolism; protoporphyrin-IX biosynthesis; 5-aminolevulinate from L-glutamyl-tRNA(Glu): step 1/2.</text>
</comment>
<dbReference type="InterPro" id="IPR000343">
    <property type="entry name" value="4pyrrol_synth_GluRdtase"/>
</dbReference>
<comment type="catalytic activity">
    <reaction evidence="7 9 14">
        <text>(S)-4-amino-5-oxopentanoate + tRNA(Glu) + NADP(+) = L-glutamyl-tRNA(Glu) + NADPH + H(+)</text>
        <dbReference type="Rhea" id="RHEA:12344"/>
        <dbReference type="Rhea" id="RHEA-COMP:9663"/>
        <dbReference type="Rhea" id="RHEA-COMP:9680"/>
        <dbReference type="ChEBI" id="CHEBI:15378"/>
        <dbReference type="ChEBI" id="CHEBI:57501"/>
        <dbReference type="ChEBI" id="CHEBI:57783"/>
        <dbReference type="ChEBI" id="CHEBI:58349"/>
        <dbReference type="ChEBI" id="CHEBI:78442"/>
        <dbReference type="ChEBI" id="CHEBI:78520"/>
        <dbReference type="EC" id="1.2.1.70"/>
    </reaction>
</comment>
<evidence type="ECO:0000256" key="12">
    <source>
        <dbReference type="PIRSR" id="PIRSR000445-3"/>
    </source>
</evidence>
<dbReference type="SUPFAM" id="SSF51735">
    <property type="entry name" value="NAD(P)-binding Rossmann-fold domains"/>
    <property type="match status" value="1"/>
</dbReference>
<feature type="active site" description="Nucleophile" evidence="9 10">
    <location>
        <position position="50"/>
    </location>
</feature>
<keyword evidence="5 9" id="KW-0560">Oxidoreductase</keyword>
<keyword evidence="6 9" id="KW-0627">Porphyrin biosynthesis</keyword>
<dbReference type="InterPro" id="IPR015896">
    <property type="entry name" value="4pyrrol_synth_GluRdtase_dimer"/>
</dbReference>
<dbReference type="GO" id="GO:0019353">
    <property type="term" value="P:protoporphyrinogen IX biosynthetic process from glutamate"/>
    <property type="evidence" value="ECO:0007669"/>
    <property type="project" value="TreeGrafter"/>
</dbReference>
<feature type="binding site" evidence="9 11">
    <location>
        <begin position="49"/>
        <end position="52"/>
    </location>
    <ligand>
        <name>substrate</name>
    </ligand>
</feature>
<dbReference type="SUPFAM" id="SSF69075">
    <property type="entry name" value="Glutamyl tRNA-reductase dimerization domain"/>
    <property type="match status" value="1"/>
</dbReference>
<dbReference type="CDD" id="cd05213">
    <property type="entry name" value="NAD_bind_Glutamyl_tRNA_reduct"/>
    <property type="match status" value="1"/>
</dbReference>
<dbReference type="NCBIfam" id="TIGR01035">
    <property type="entry name" value="hemA"/>
    <property type="match status" value="1"/>
</dbReference>
<evidence type="ECO:0000256" key="9">
    <source>
        <dbReference type="HAMAP-Rule" id="MF_00087"/>
    </source>
</evidence>
<dbReference type="Proteomes" id="UP000092695">
    <property type="component" value="Chromosome"/>
</dbReference>
<dbReference type="FunFam" id="3.40.50.720:FF:000031">
    <property type="entry name" value="Glutamyl-tRNA reductase"/>
    <property type="match status" value="1"/>
</dbReference>
<evidence type="ECO:0000256" key="1">
    <source>
        <dbReference type="ARBA" id="ARBA00005059"/>
    </source>
</evidence>
<comment type="function">
    <text evidence="9">Catalyzes the NADPH-dependent reduction of glutamyl-tRNA(Glu) to glutamate 1-semialdehyde (GSA).</text>
</comment>
<dbReference type="Gene3D" id="3.40.50.720">
    <property type="entry name" value="NAD(P)-binding Rossmann-like Domain"/>
    <property type="match status" value="1"/>
</dbReference>
<dbReference type="UniPathway" id="UPA00251">
    <property type="reaction ID" value="UER00316"/>
</dbReference>
<evidence type="ECO:0000256" key="3">
    <source>
        <dbReference type="ARBA" id="ARBA00012970"/>
    </source>
</evidence>
<keyword evidence="4 9" id="KW-0521">NADP</keyword>
<dbReference type="Gene3D" id="3.30.460.30">
    <property type="entry name" value="Glutamyl-tRNA reductase, N-terminal domain"/>
    <property type="match status" value="1"/>
</dbReference>
<organism evidence="18 19">
    <name type="scientific">Woeseia oceani</name>
    <dbReference type="NCBI Taxonomy" id="1548547"/>
    <lineage>
        <taxon>Bacteria</taxon>
        <taxon>Pseudomonadati</taxon>
        <taxon>Pseudomonadota</taxon>
        <taxon>Gammaproteobacteria</taxon>
        <taxon>Woeseiales</taxon>
        <taxon>Woeseiaceae</taxon>
        <taxon>Woeseia</taxon>
    </lineage>
</organism>
<dbReference type="Pfam" id="PF05201">
    <property type="entry name" value="GlutR_N"/>
    <property type="match status" value="1"/>
</dbReference>
<dbReference type="PANTHER" id="PTHR43013:SF1">
    <property type="entry name" value="GLUTAMYL-TRNA REDUCTASE"/>
    <property type="match status" value="1"/>
</dbReference>
<evidence type="ECO:0000259" key="16">
    <source>
        <dbReference type="Pfam" id="PF01488"/>
    </source>
</evidence>
<dbReference type="STRING" id="1548547.BA177_12530"/>
<feature type="domain" description="Quinate/shikimate 5-dehydrogenase/glutamyl-tRNA reductase" evidence="16">
    <location>
        <begin position="169"/>
        <end position="303"/>
    </location>
</feature>
<reference evidence="18 19" key="1">
    <citation type="submission" date="2016-06" db="EMBL/GenBank/DDBJ databases">
        <title>Complete genome sequence of a deep-branching marine Gamma Proteobacterium Woeseia oceani type strain XK5.</title>
        <authorList>
            <person name="Mu D."/>
            <person name="Du Z."/>
        </authorList>
    </citation>
    <scope>NUCLEOTIDE SEQUENCE [LARGE SCALE GENOMIC DNA]</scope>
    <source>
        <strain evidence="18 19">XK5</strain>
    </source>
</reference>
<evidence type="ECO:0000259" key="17">
    <source>
        <dbReference type="Pfam" id="PF05201"/>
    </source>
</evidence>
<feature type="binding site" evidence="9 12">
    <location>
        <begin position="186"/>
        <end position="191"/>
    </location>
    <ligand>
        <name>NADP(+)</name>
        <dbReference type="ChEBI" id="CHEBI:58349"/>
    </ligand>
</feature>
<proteinExistence type="inferred from homology"/>
<evidence type="ECO:0000256" key="7">
    <source>
        <dbReference type="ARBA" id="ARBA00047464"/>
    </source>
</evidence>
<dbReference type="PIRSF" id="PIRSF000445">
    <property type="entry name" value="4pyrrol_synth_GluRdtase"/>
    <property type="match status" value="1"/>
</dbReference>
<dbReference type="GO" id="GO:0050661">
    <property type="term" value="F:NADP binding"/>
    <property type="evidence" value="ECO:0007669"/>
    <property type="project" value="InterPro"/>
</dbReference>
<dbReference type="HAMAP" id="MF_00087">
    <property type="entry name" value="Glu_tRNA_reductase"/>
    <property type="match status" value="1"/>
</dbReference>
<dbReference type="GO" id="GO:0008883">
    <property type="term" value="F:glutamyl-tRNA reductase activity"/>
    <property type="evidence" value="ECO:0007669"/>
    <property type="project" value="UniProtKB-UniRule"/>
</dbReference>
<protein>
    <recommendedName>
        <fullName evidence="8 9">Glutamyl-tRNA reductase</fullName>
        <shortName evidence="9">GluTR</shortName>
        <ecNumber evidence="3 9">1.2.1.70</ecNumber>
    </recommendedName>
</protein>
<feature type="domain" description="Tetrapyrrole biosynthesis glutamyl-tRNA reductase dimerisation" evidence="15">
    <location>
        <begin position="318"/>
        <end position="414"/>
    </location>
</feature>
<dbReference type="PROSITE" id="PS00747">
    <property type="entry name" value="GLUTR"/>
    <property type="match status" value="1"/>
</dbReference>
<evidence type="ECO:0000256" key="13">
    <source>
        <dbReference type="PIRSR" id="PIRSR000445-4"/>
    </source>
</evidence>
<dbReference type="FunFam" id="3.30.460.30:FF:000001">
    <property type="entry name" value="Glutamyl-tRNA reductase"/>
    <property type="match status" value="1"/>
</dbReference>
<evidence type="ECO:0000256" key="6">
    <source>
        <dbReference type="ARBA" id="ARBA00023244"/>
    </source>
</evidence>
<feature type="binding site" evidence="9 11">
    <location>
        <position position="117"/>
    </location>
    <ligand>
        <name>substrate</name>
    </ligand>
</feature>
<dbReference type="EC" id="1.2.1.70" evidence="3 9"/>
<dbReference type="InterPro" id="IPR036453">
    <property type="entry name" value="GluRdtase_dimer_dom_sf"/>
</dbReference>
<comment type="miscellaneous">
    <text evidence="9">During catalysis, the active site Cys acts as a nucleophile attacking the alpha-carbonyl group of tRNA-bound glutamate with the formation of a thioester intermediate between enzyme and glutamate, and the concomitant release of tRNA(Glu). The thioester intermediate is finally reduced by direct hydride transfer from NADPH, to form the product GSA.</text>
</comment>
<dbReference type="Pfam" id="PF00745">
    <property type="entry name" value="GlutR_dimer"/>
    <property type="match status" value="1"/>
</dbReference>
<dbReference type="EMBL" id="CP016268">
    <property type="protein sequence ID" value="ANO51918.1"/>
    <property type="molecule type" value="Genomic_DNA"/>
</dbReference>
<dbReference type="InterPro" id="IPR036343">
    <property type="entry name" value="GluRdtase_N_sf"/>
</dbReference>
<evidence type="ECO:0000256" key="14">
    <source>
        <dbReference type="RuleBase" id="RU000584"/>
    </source>
</evidence>
<evidence type="ECO:0000313" key="18">
    <source>
        <dbReference type="EMBL" id="ANO51918.1"/>
    </source>
</evidence>
<evidence type="ECO:0000256" key="4">
    <source>
        <dbReference type="ARBA" id="ARBA00022857"/>
    </source>
</evidence>
<comment type="similarity">
    <text evidence="2 9 14">Belongs to the glutamyl-tRNA reductase family.</text>
</comment>
<gene>
    <name evidence="9" type="primary">hemA</name>
    <name evidence="18" type="ORF">BA177_12530</name>
</gene>
<feature type="domain" description="Glutamyl-tRNA reductase N-terminal" evidence="17">
    <location>
        <begin position="6"/>
        <end position="153"/>
    </location>
</feature>
<comment type="subunit">
    <text evidence="9">Homodimer.</text>
</comment>
<evidence type="ECO:0000256" key="10">
    <source>
        <dbReference type="PIRSR" id="PIRSR000445-1"/>
    </source>
</evidence>
<dbReference type="InterPro" id="IPR018214">
    <property type="entry name" value="GluRdtase_CS"/>
</dbReference>
<dbReference type="InterPro" id="IPR036291">
    <property type="entry name" value="NAD(P)-bd_dom_sf"/>
</dbReference>
<evidence type="ECO:0000256" key="8">
    <source>
        <dbReference type="ARBA" id="ARBA00068659"/>
    </source>
</evidence>
<feature type="binding site" evidence="9 11">
    <location>
        <position position="106"/>
    </location>
    <ligand>
        <name>substrate</name>
    </ligand>
</feature>
<dbReference type="InterPro" id="IPR015895">
    <property type="entry name" value="4pyrrol_synth_GluRdtase_N"/>
</dbReference>
<feature type="site" description="Important for activity" evidence="9 13">
    <location>
        <position position="96"/>
    </location>
</feature>
<dbReference type="AlphaFoldDB" id="A0A193LHI7"/>
<evidence type="ECO:0000256" key="2">
    <source>
        <dbReference type="ARBA" id="ARBA00005916"/>
    </source>
</evidence>